<dbReference type="InterPro" id="IPR001757">
    <property type="entry name" value="P_typ_ATPase"/>
</dbReference>
<keyword evidence="11 14" id="KW-1133">Transmembrane helix</keyword>
<dbReference type="EC" id="7.2.2.10" evidence="3"/>
<dbReference type="FunFam" id="3.40.50.1000:FF:000028">
    <property type="entry name" value="Calcium-transporting P-type ATPase, putative"/>
    <property type="match status" value="1"/>
</dbReference>
<feature type="transmembrane region" description="Helical" evidence="14">
    <location>
        <begin position="43"/>
        <end position="66"/>
    </location>
</feature>
<feature type="transmembrane region" description="Helical" evidence="14">
    <location>
        <begin position="825"/>
        <end position="848"/>
    </location>
</feature>
<keyword evidence="6" id="KW-0547">Nucleotide-binding</keyword>
<dbReference type="EMBL" id="FRAD01000005">
    <property type="protein sequence ID" value="SHJ67461.1"/>
    <property type="molecule type" value="Genomic_DNA"/>
</dbReference>
<dbReference type="InterPro" id="IPR023298">
    <property type="entry name" value="ATPase_P-typ_TM_dom_sf"/>
</dbReference>
<dbReference type="CDD" id="cd02089">
    <property type="entry name" value="P-type_ATPase_Ca_prok"/>
    <property type="match status" value="1"/>
</dbReference>
<keyword evidence="12 14" id="KW-0472">Membrane</keyword>
<evidence type="ECO:0000256" key="11">
    <source>
        <dbReference type="ARBA" id="ARBA00022989"/>
    </source>
</evidence>
<evidence type="ECO:0000256" key="7">
    <source>
        <dbReference type="ARBA" id="ARBA00022837"/>
    </source>
</evidence>
<comment type="catalytic activity">
    <reaction evidence="13">
        <text>Ca(2+)(in) + ATP + H2O = Ca(2+)(out) + ADP + phosphate + H(+)</text>
        <dbReference type="Rhea" id="RHEA:18105"/>
        <dbReference type="ChEBI" id="CHEBI:15377"/>
        <dbReference type="ChEBI" id="CHEBI:15378"/>
        <dbReference type="ChEBI" id="CHEBI:29108"/>
        <dbReference type="ChEBI" id="CHEBI:30616"/>
        <dbReference type="ChEBI" id="CHEBI:43474"/>
        <dbReference type="ChEBI" id="CHEBI:456216"/>
        <dbReference type="EC" id="7.2.2.10"/>
    </reaction>
</comment>
<dbReference type="InterPro" id="IPR008250">
    <property type="entry name" value="ATPase_P-typ_transduc_dom_A_sf"/>
</dbReference>
<accession>A0A1M6L8D9</accession>
<evidence type="ECO:0000256" key="12">
    <source>
        <dbReference type="ARBA" id="ARBA00023136"/>
    </source>
</evidence>
<dbReference type="PROSITE" id="PS00154">
    <property type="entry name" value="ATPASE_E1_E2"/>
    <property type="match status" value="1"/>
</dbReference>
<evidence type="ECO:0000256" key="4">
    <source>
        <dbReference type="ARBA" id="ARBA00022568"/>
    </source>
</evidence>
<dbReference type="Proteomes" id="UP000183952">
    <property type="component" value="Unassembled WGS sequence"/>
</dbReference>
<dbReference type="GO" id="GO:0016887">
    <property type="term" value="F:ATP hydrolysis activity"/>
    <property type="evidence" value="ECO:0007669"/>
    <property type="project" value="InterPro"/>
</dbReference>
<comment type="subcellular location">
    <subcellularLocation>
        <location evidence="1">Membrane</location>
        <topology evidence="1">Multi-pass membrane protein</topology>
    </subcellularLocation>
</comment>
<feature type="transmembrane region" description="Helical" evidence="14">
    <location>
        <begin position="72"/>
        <end position="88"/>
    </location>
</feature>
<feature type="transmembrane region" description="Helical" evidence="14">
    <location>
        <begin position="252"/>
        <end position="278"/>
    </location>
</feature>
<keyword evidence="4" id="KW-0406">Ion transport</keyword>
<dbReference type="PRINTS" id="PR00119">
    <property type="entry name" value="CATATPASE"/>
</dbReference>
<dbReference type="SUPFAM" id="SSF81660">
    <property type="entry name" value="Metal cation-transporting ATPase, ATP-binding domain N"/>
    <property type="match status" value="1"/>
</dbReference>
<dbReference type="SMART" id="SM00831">
    <property type="entry name" value="Cation_ATPase_N"/>
    <property type="match status" value="1"/>
</dbReference>
<evidence type="ECO:0000256" key="14">
    <source>
        <dbReference type="SAM" id="Phobius"/>
    </source>
</evidence>
<keyword evidence="5 14" id="KW-0812">Transmembrane</keyword>
<dbReference type="Pfam" id="PF00690">
    <property type="entry name" value="Cation_ATPase_N"/>
    <property type="match status" value="1"/>
</dbReference>
<dbReference type="Gene3D" id="1.20.1110.10">
    <property type="entry name" value="Calcium-transporting ATPase, transmembrane domain"/>
    <property type="match status" value="1"/>
</dbReference>
<dbReference type="Gene3D" id="2.70.150.10">
    <property type="entry name" value="Calcium-transporting ATPase, cytoplasmic transduction domain A"/>
    <property type="match status" value="1"/>
</dbReference>
<dbReference type="SFLD" id="SFLDF00027">
    <property type="entry name" value="p-type_atpase"/>
    <property type="match status" value="1"/>
</dbReference>
<evidence type="ECO:0000256" key="9">
    <source>
        <dbReference type="ARBA" id="ARBA00022842"/>
    </source>
</evidence>
<dbReference type="OrthoDB" id="9760364at2"/>
<feature type="transmembrane region" description="Helical" evidence="14">
    <location>
        <begin position="226"/>
        <end position="246"/>
    </location>
</feature>
<organism evidence="16 17">
    <name type="scientific">Hathewaya proteolytica DSM 3090</name>
    <dbReference type="NCBI Taxonomy" id="1121331"/>
    <lineage>
        <taxon>Bacteria</taxon>
        <taxon>Bacillati</taxon>
        <taxon>Bacillota</taxon>
        <taxon>Clostridia</taxon>
        <taxon>Eubacteriales</taxon>
        <taxon>Clostridiaceae</taxon>
        <taxon>Hathewaya</taxon>
    </lineage>
</organism>
<evidence type="ECO:0000256" key="3">
    <source>
        <dbReference type="ARBA" id="ARBA00012790"/>
    </source>
</evidence>
<evidence type="ECO:0000256" key="2">
    <source>
        <dbReference type="ARBA" id="ARBA00005675"/>
    </source>
</evidence>
<evidence type="ECO:0000259" key="15">
    <source>
        <dbReference type="SMART" id="SM00831"/>
    </source>
</evidence>
<dbReference type="GO" id="GO:0016020">
    <property type="term" value="C:membrane"/>
    <property type="evidence" value="ECO:0007669"/>
    <property type="project" value="UniProtKB-SubCell"/>
</dbReference>
<comment type="similarity">
    <text evidence="2">Belongs to the cation transport ATPase (P-type) (TC 3.A.3) family. Type IIA subfamily.</text>
</comment>
<dbReference type="Pfam" id="PF00122">
    <property type="entry name" value="E1-E2_ATPase"/>
    <property type="match status" value="1"/>
</dbReference>
<reference evidence="16 17" key="1">
    <citation type="submission" date="2016-11" db="EMBL/GenBank/DDBJ databases">
        <authorList>
            <person name="Jaros S."/>
            <person name="Januszkiewicz K."/>
            <person name="Wedrychowicz H."/>
        </authorList>
    </citation>
    <scope>NUCLEOTIDE SEQUENCE [LARGE SCALE GENOMIC DNA]</scope>
    <source>
        <strain evidence="16 17">DSM 3090</strain>
    </source>
</reference>
<evidence type="ECO:0000256" key="5">
    <source>
        <dbReference type="ARBA" id="ARBA00022692"/>
    </source>
</evidence>
<keyword evidence="4" id="KW-0813">Transport</keyword>
<dbReference type="InterPro" id="IPR059000">
    <property type="entry name" value="ATPase_P-type_domA"/>
</dbReference>
<dbReference type="FunFam" id="1.20.1110.10:FF:000065">
    <property type="entry name" value="Sarcoplasmic/endoplasmic reticulum calcium ATPase 1"/>
    <property type="match status" value="1"/>
</dbReference>
<dbReference type="InterPro" id="IPR004014">
    <property type="entry name" value="ATPase_P-typ_cation-transptr_N"/>
</dbReference>
<feature type="domain" description="Cation-transporting P-type ATPase N-terminal" evidence="15">
    <location>
        <begin position="2"/>
        <end position="68"/>
    </location>
</feature>
<dbReference type="FunFam" id="3.40.50.1000:FF:000001">
    <property type="entry name" value="Phospholipid-transporting ATPase IC"/>
    <property type="match status" value="1"/>
</dbReference>
<evidence type="ECO:0000256" key="6">
    <source>
        <dbReference type="ARBA" id="ARBA00022741"/>
    </source>
</evidence>
<dbReference type="InterPro" id="IPR018303">
    <property type="entry name" value="ATPase_P-typ_P_site"/>
</dbReference>
<evidence type="ECO:0000256" key="10">
    <source>
        <dbReference type="ARBA" id="ARBA00022967"/>
    </source>
</evidence>
<dbReference type="AlphaFoldDB" id="A0A1M6L8D9"/>
<dbReference type="GO" id="GO:0005388">
    <property type="term" value="F:P-type calcium transporter activity"/>
    <property type="evidence" value="ECO:0007669"/>
    <property type="project" value="UniProtKB-EC"/>
</dbReference>
<dbReference type="Gene3D" id="3.40.50.1000">
    <property type="entry name" value="HAD superfamily/HAD-like"/>
    <property type="match status" value="1"/>
</dbReference>
<evidence type="ECO:0000256" key="8">
    <source>
        <dbReference type="ARBA" id="ARBA00022840"/>
    </source>
</evidence>
<dbReference type="SUPFAM" id="SSF81653">
    <property type="entry name" value="Calcium ATPase, transduction domain A"/>
    <property type="match status" value="1"/>
</dbReference>
<gene>
    <name evidence="16" type="ORF">SAMN02745248_00664</name>
</gene>
<evidence type="ECO:0000313" key="17">
    <source>
        <dbReference type="Proteomes" id="UP000183952"/>
    </source>
</evidence>
<protein>
    <recommendedName>
        <fullName evidence="3">P-type Ca(2+) transporter</fullName>
        <ecNumber evidence="3">7.2.2.10</ecNumber>
    </recommendedName>
</protein>
<keyword evidence="4" id="KW-0109">Calcium transport</keyword>
<dbReference type="Gene3D" id="3.40.1110.10">
    <property type="entry name" value="Calcium-transporting ATPase, cytoplasmic domain N"/>
    <property type="match status" value="1"/>
</dbReference>
<evidence type="ECO:0000256" key="1">
    <source>
        <dbReference type="ARBA" id="ARBA00004141"/>
    </source>
</evidence>
<dbReference type="InterPro" id="IPR044492">
    <property type="entry name" value="P_typ_ATPase_HD_dom"/>
</dbReference>
<dbReference type="InterPro" id="IPR023214">
    <property type="entry name" value="HAD_sf"/>
</dbReference>
<name>A0A1M6L8D9_9CLOT</name>
<dbReference type="STRING" id="1121331.SAMN02745248_00664"/>
<feature type="transmembrane region" description="Helical" evidence="14">
    <location>
        <begin position="652"/>
        <end position="674"/>
    </location>
</feature>
<keyword evidence="9" id="KW-0460">Magnesium</keyword>
<dbReference type="InterPro" id="IPR006068">
    <property type="entry name" value="ATPase_P-typ_cation-transptr_C"/>
</dbReference>
<dbReference type="Pfam" id="PF13246">
    <property type="entry name" value="Cation_ATPase"/>
    <property type="match status" value="1"/>
</dbReference>
<evidence type="ECO:0000256" key="13">
    <source>
        <dbReference type="ARBA" id="ARBA00048694"/>
    </source>
</evidence>
<feature type="transmembrane region" description="Helical" evidence="14">
    <location>
        <begin position="792"/>
        <end position="813"/>
    </location>
</feature>
<dbReference type="PANTHER" id="PTHR42861">
    <property type="entry name" value="CALCIUM-TRANSPORTING ATPASE"/>
    <property type="match status" value="1"/>
</dbReference>
<keyword evidence="10" id="KW-1278">Translocase</keyword>
<dbReference type="SUPFAM" id="SSF56784">
    <property type="entry name" value="HAD-like"/>
    <property type="match status" value="1"/>
</dbReference>
<sequence>MQSHSIEYESYEEGLSEEEARKRLKEEGSNVIVNSKRISPIKIFISQFNDFIIWILIGATIISGIMGDSADAITILIIVFMNSILGFIQEFKTEKSLEALKKLSSPSAKVVRSGEVVQINAENLVRGDVVLLDAGVRVPADGYIIESNSLLVDESLLTGESAGVEKAREEDHNKVYMGTTVLKGKGKFKVASTGMKTEMGKIANMLHTIESDDSPLKKKLNSMGKILVFLCIVICIIVTALGIIRGQDPTDMFMLGVSLAVAAIPEGLAAIVTIALAIGVSKMLKRKALVRKLPAVETLGCTSVICSDKTGTLTENNMTVKELYYNGKKYGASDNLSSVTLLKKAFVYCNDCTCNVKIKDINKGLMGDPTETALIKAFFNNTKDVEEFKKQGKRIYSIPFDSDRKMMSVVIRENGMDTAYIKGAPERILKRCRYVMINGEKVLFDSRKKEIIQREMDKMADNALRCIAAAYKDSNIKNNSSVEENLVFLGMAGIIDPPRKEAKSSVDKCKLAGIKVVMITGDHKNTATAIGKELGICKSEEEVCTGEQLDKLKDEELYEKVKTLSIFARVTPEHKLRIVRAFKHNGNVVSMTGDGVNDAPAVKEADIGVSMGLTGTDVTKEASSMILLDDNFSTIVSAVEEGRSIYSNIRKFIRYLLSCNLGEVLTMFLASLFYLPTPLLPIQILFVNLVTDGLPAIALGVDPADDDIMQGKPRGKTESIFANGLKEKIIIRGVLIGVCTVLSFIAGRYFGMDLISCRTLALTTLILSQLLHVFECRSERHSIFKINVFSNVYLIFAVMLSMSMLVCILYMPFFQGIFHTVALSFAQWCIVLFFSCIIFVINNVSLLFTDK</sequence>
<keyword evidence="7" id="KW-0106">Calcium</keyword>
<dbReference type="InterPro" id="IPR023299">
    <property type="entry name" value="ATPase_P-typ_cyto_dom_N"/>
</dbReference>
<dbReference type="NCBIfam" id="TIGR01517">
    <property type="entry name" value="ATPase-IIB_Ca"/>
    <property type="match status" value="1"/>
</dbReference>
<keyword evidence="8" id="KW-0067">ATP-binding</keyword>
<evidence type="ECO:0000313" key="16">
    <source>
        <dbReference type="EMBL" id="SHJ67461.1"/>
    </source>
</evidence>
<dbReference type="SFLD" id="SFLDS00003">
    <property type="entry name" value="Haloacid_Dehalogenase"/>
    <property type="match status" value="1"/>
</dbReference>
<dbReference type="SUPFAM" id="SSF81665">
    <property type="entry name" value="Calcium ATPase, transmembrane domain M"/>
    <property type="match status" value="1"/>
</dbReference>
<dbReference type="Pfam" id="PF00689">
    <property type="entry name" value="Cation_ATPase_C"/>
    <property type="match status" value="1"/>
</dbReference>
<dbReference type="GO" id="GO:0005524">
    <property type="term" value="F:ATP binding"/>
    <property type="evidence" value="ECO:0007669"/>
    <property type="project" value="UniProtKB-KW"/>
</dbReference>
<dbReference type="PRINTS" id="PR00120">
    <property type="entry name" value="HATPASE"/>
</dbReference>
<dbReference type="InterPro" id="IPR036412">
    <property type="entry name" value="HAD-like_sf"/>
</dbReference>
<proteinExistence type="inferred from homology"/>
<keyword evidence="17" id="KW-1185">Reference proteome</keyword>
<dbReference type="RefSeq" id="WP_072902316.1">
    <property type="nucleotide sequence ID" value="NZ_FRAD01000005.1"/>
</dbReference>
<dbReference type="SFLD" id="SFLDG00002">
    <property type="entry name" value="C1.7:_P-type_atpase_like"/>
    <property type="match status" value="1"/>
</dbReference>
<feature type="transmembrane region" description="Helical" evidence="14">
    <location>
        <begin position="729"/>
        <end position="746"/>
    </location>
</feature>
<dbReference type="NCBIfam" id="TIGR01494">
    <property type="entry name" value="ATPase_P-type"/>
    <property type="match status" value="3"/>
</dbReference>
<dbReference type="InterPro" id="IPR006408">
    <property type="entry name" value="P-type_ATPase_IIB"/>
</dbReference>